<comment type="caution">
    <text evidence="1">The sequence shown here is derived from an EMBL/GenBank/DDBJ whole genome shotgun (WGS) entry which is preliminary data.</text>
</comment>
<name>A0ABR2GQ52_9EUKA</name>
<organism evidence="1 2">
    <name type="scientific">Tritrichomonas musculus</name>
    <dbReference type="NCBI Taxonomy" id="1915356"/>
    <lineage>
        <taxon>Eukaryota</taxon>
        <taxon>Metamonada</taxon>
        <taxon>Parabasalia</taxon>
        <taxon>Tritrichomonadida</taxon>
        <taxon>Tritrichomonadidae</taxon>
        <taxon>Tritrichomonas</taxon>
    </lineage>
</organism>
<accession>A0ABR2GQ52</accession>
<dbReference type="EMBL" id="JAPFFF010000069">
    <property type="protein sequence ID" value="KAK8836068.1"/>
    <property type="molecule type" value="Genomic_DNA"/>
</dbReference>
<evidence type="ECO:0000313" key="2">
    <source>
        <dbReference type="Proteomes" id="UP001470230"/>
    </source>
</evidence>
<dbReference type="Proteomes" id="UP001470230">
    <property type="component" value="Unassembled WGS sequence"/>
</dbReference>
<dbReference type="PANTHER" id="PTHR31669:SF251">
    <property type="entry name" value="PROTEIN FAR1-RELATED SEQUENCE"/>
    <property type="match status" value="1"/>
</dbReference>
<gene>
    <name evidence="1" type="ORF">M9Y10_040024</name>
</gene>
<reference evidence="1 2" key="1">
    <citation type="submission" date="2024-04" db="EMBL/GenBank/DDBJ databases">
        <title>Tritrichomonas musculus Genome.</title>
        <authorList>
            <person name="Alves-Ferreira E."/>
            <person name="Grigg M."/>
            <person name="Lorenzi H."/>
            <person name="Galac M."/>
        </authorList>
    </citation>
    <scope>NUCLEOTIDE SEQUENCE [LARGE SCALE GENOMIC DNA]</scope>
    <source>
        <strain evidence="1 2">EAF2021</strain>
    </source>
</reference>
<evidence type="ECO:0000313" key="1">
    <source>
        <dbReference type="EMBL" id="KAK8836068.1"/>
    </source>
</evidence>
<evidence type="ECO:0008006" key="3">
    <source>
        <dbReference type="Google" id="ProtNLM"/>
    </source>
</evidence>
<keyword evidence="2" id="KW-1185">Reference proteome</keyword>
<sequence length="391" mass="46075">MLHSDIPPSKIRKFLYNKGVINISTLQIRLLDTEKPNSSIVSESDELIEYLENNDGFYEPFEKYHDGVNHRLALFTMTKDEENNLRNFGDVIFIDGTQVKLTLKWEVIPITVIDKNKNIRCGGILYASLFTEEVIIWLLETLLKLDFMKHKLETMITDEDAAFIVAFKKVFDEEDNKMDYPVKHILCALHKTRNFIKKINSLDFSKSEKESFEQYFDCICYSFDHDKAMKNLGKLLDVKKLRRYLQKEIIPYLHMFARSCIDGAHCLIYNVTSPAESMNSMLKRSLPDRMLTLLQSRLEFNQILDNHLMLIEEKIETKRVPKDSILYKKYMPKIADEIREQIKKAKSTTLVPESFEYYTHKSWSNEHPDEIYRLNEWASMLPYNRTSCKSL</sequence>
<protein>
    <recommendedName>
        <fullName evidence="3">MULE transposase domain-containing protein</fullName>
    </recommendedName>
</protein>
<dbReference type="InterPro" id="IPR031052">
    <property type="entry name" value="FHY3/FAR1"/>
</dbReference>
<proteinExistence type="predicted"/>
<dbReference type="PANTHER" id="PTHR31669">
    <property type="entry name" value="PROTEIN FAR1-RELATED SEQUENCE 10-RELATED"/>
    <property type="match status" value="1"/>
</dbReference>